<proteinExistence type="predicted"/>
<reference evidence="1" key="1">
    <citation type="submission" date="2014-07" db="EMBL/GenBank/DDBJ databases">
        <authorList>
            <person name="Monot Marc"/>
        </authorList>
    </citation>
    <scope>NUCLEOTIDE SEQUENCE</scope>
    <source>
        <strain evidence="3">7032989</strain>
        <strain evidence="2">7032994</strain>
    </source>
</reference>
<evidence type="ECO:0000313" key="1">
    <source>
        <dbReference type="EMBL" id="CDS84019.1"/>
    </source>
</evidence>
<accession>A0A068ZZ84</accession>
<gene>
    <name evidence="3" type="ORF">BN1095_430029</name>
    <name evidence="1" type="ORF">BN1096_290028</name>
    <name evidence="2" type="ORF">BN1097_290027</name>
</gene>
<sequence>MVKSKKKIFVFLILIAVFIIFASYIRNYTNDTKKDSVRGTIPFEKMEYKRPNIQSICENINKCNDKLLTAKTAKEQLNLFNEVDKIYQDFYSTLTIAKIRNNIDSSDEFYSKEYKYLMSKSVDVDMSYKDFQDRFVTSKFSKELEKELGKDTFNYLKNIGKLNSKEVEGLLKKEQDLVVKYEDLLAKSTVSIDGIEVDFEEALSRPNLSPEEYVKIYSDYLKKYNPIFGNIFLELIQTRTEIASKQGFKNYIDYAYMNLNKDYSQEEAKKFRQDVKDYIVPLYREISSKPSDSSIYIKVYKNRSFRKFDKVLEDISPKLKESFDYMKKYDLYDYSSGKNKSPGGYTTYINKYKAPFLFNTWDNSFLGVTSFAHEFGHFYNYYNSINLNNKMQPSIDVCEVHSTSLEILFYKYFDDFFGKQSEAIKKEHLSIVLNTIIDACLYDEFQEIIYKNPYMNLNDINKLFFDLEEEYGVSNNILREKNAPFWILVSHNFQVPFYYLSYGLASDVSLQIWQLSQEDYRKAVDVYMDFLNQNTDAGFKDVVEKVNLQLPFQDGNLEEISSTLYDYFGIDNPLELKNAS</sequence>
<dbReference type="EMBL" id="LK933105">
    <property type="protein sequence ID" value="CDT31622.1"/>
    <property type="molecule type" value="Genomic_DNA"/>
</dbReference>
<evidence type="ECO:0000313" key="2">
    <source>
        <dbReference type="EMBL" id="CDS84469.1"/>
    </source>
</evidence>
<dbReference type="AlphaFoldDB" id="A0A068ZZ84"/>
<dbReference type="EMBL" id="LK932479">
    <property type="protein sequence ID" value="CDS84019.1"/>
    <property type="molecule type" value="Genomic_DNA"/>
</dbReference>
<evidence type="ECO:0000313" key="3">
    <source>
        <dbReference type="EMBL" id="CDT31622.1"/>
    </source>
</evidence>
<name>A0A068ZZ84_CLODI</name>
<dbReference type="SUPFAM" id="SSF55486">
    <property type="entry name" value="Metalloproteases ('zincins'), catalytic domain"/>
    <property type="match status" value="1"/>
</dbReference>
<dbReference type="Gene3D" id="1.10.1370.30">
    <property type="match status" value="1"/>
</dbReference>
<dbReference type="RefSeq" id="WP_021366259.1">
    <property type="nucleotide sequence ID" value="NZ_BBYB01000015.1"/>
</dbReference>
<protein>
    <submittedName>
        <fullName evidence="1">Putative exported metalloendopeptidase</fullName>
    </submittedName>
</protein>
<dbReference type="EMBL" id="LK932364">
    <property type="protein sequence ID" value="CDS84469.1"/>
    <property type="molecule type" value="Genomic_DNA"/>
</dbReference>
<organism evidence="1">
    <name type="scientific">Clostridioides difficile</name>
    <name type="common">Peptoclostridium difficile</name>
    <dbReference type="NCBI Taxonomy" id="1496"/>
    <lineage>
        <taxon>Bacteria</taxon>
        <taxon>Bacillati</taxon>
        <taxon>Bacillota</taxon>
        <taxon>Clostridia</taxon>
        <taxon>Peptostreptococcales</taxon>
        <taxon>Peptostreptococcaceae</taxon>
        <taxon>Clostridioides</taxon>
    </lineage>
</organism>